<comment type="cofactor">
    <cofactor evidence="1 12 14">
        <name>FMN</name>
        <dbReference type="ChEBI" id="CHEBI:58210"/>
    </cofactor>
</comment>
<evidence type="ECO:0000313" key="17">
    <source>
        <dbReference type="Proteomes" id="UP000005632"/>
    </source>
</evidence>
<evidence type="ECO:0000256" key="11">
    <source>
        <dbReference type="ARBA" id="ARBA00048802"/>
    </source>
</evidence>
<comment type="catalytic activity">
    <reaction evidence="10">
        <text>a 5,6-dihydrouridine in tRNA + NADP(+) = a uridine in tRNA + NADPH + H(+)</text>
        <dbReference type="Rhea" id="RHEA:23624"/>
        <dbReference type="Rhea" id="RHEA-COMP:13339"/>
        <dbReference type="Rhea" id="RHEA-COMP:13887"/>
        <dbReference type="ChEBI" id="CHEBI:15378"/>
        <dbReference type="ChEBI" id="CHEBI:57783"/>
        <dbReference type="ChEBI" id="CHEBI:58349"/>
        <dbReference type="ChEBI" id="CHEBI:65315"/>
        <dbReference type="ChEBI" id="CHEBI:74443"/>
    </reaction>
</comment>
<dbReference type="EMBL" id="CP003155">
    <property type="protein sequence ID" value="AEV29959.1"/>
    <property type="molecule type" value="Genomic_DNA"/>
</dbReference>
<dbReference type="Pfam" id="PF01207">
    <property type="entry name" value="Dus"/>
    <property type="match status" value="1"/>
</dbReference>
<evidence type="ECO:0000256" key="4">
    <source>
        <dbReference type="ARBA" id="ARBA00022630"/>
    </source>
</evidence>
<keyword evidence="17" id="KW-1185">Reference proteome</keyword>
<comment type="catalytic activity">
    <reaction evidence="11">
        <text>a 5,6-dihydrouridine in tRNA + NAD(+) = a uridine in tRNA + NADH + H(+)</text>
        <dbReference type="Rhea" id="RHEA:54452"/>
        <dbReference type="Rhea" id="RHEA-COMP:13339"/>
        <dbReference type="Rhea" id="RHEA-COMP:13887"/>
        <dbReference type="ChEBI" id="CHEBI:15378"/>
        <dbReference type="ChEBI" id="CHEBI:57540"/>
        <dbReference type="ChEBI" id="CHEBI:57945"/>
        <dbReference type="ChEBI" id="CHEBI:65315"/>
        <dbReference type="ChEBI" id="CHEBI:74443"/>
    </reaction>
</comment>
<dbReference type="InterPro" id="IPR024036">
    <property type="entry name" value="tRNA-dHydroUridine_Synthase_C"/>
</dbReference>
<evidence type="ECO:0000256" key="9">
    <source>
        <dbReference type="ARBA" id="ARBA00023002"/>
    </source>
</evidence>
<dbReference type="PANTHER" id="PTHR45846:SF1">
    <property type="entry name" value="TRNA-DIHYDROURIDINE(47) SYNTHASE [NAD(P)(+)]-LIKE"/>
    <property type="match status" value="1"/>
</dbReference>
<feature type="binding site" evidence="14">
    <location>
        <begin position="25"/>
        <end position="27"/>
    </location>
    <ligand>
        <name>FMN</name>
        <dbReference type="ChEBI" id="CHEBI:58210"/>
    </ligand>
</feature>
<dbReference type="GO" id="GO:0017150">
    <property type="term" value="F:tRNA dihydrouridine synthase activity"/>
    <property type="evidence" value="ECO:0007669"/>
    <property type="project" value="InterPro"/>
</dbReference>
<accession>G8QRW1</accession>
<evidence type="ECO:0000256" key="8">
    <source>
        <dbReference type="ARBA" id="ARBA00022884"/>
    </source>
</evidence>
<dbReference type="STRING" id="158190.SpiGrapes_2183"/>
<dbReference type="Gene3D" id="1.10.1200.80">
    <property type="entry name" value="Putative flavin oxidoreducatase, domain 2"/>
    <property type="match status" value="1"/>
</dbReference>
<evidence type="ECO:0000259" key="15">
    <source>
        <dbReference type="Pfam" id="PF01207"/>
    </source>
</evidence>
<dbReference type="InterPro" id="IPR035587">
    <property type="entry name" value="DUS-like_FMN-bd"/>
</dbReference>
<evidence type="ECO:0000256" key="10">
    <source>
        <dbReference type="ARBA" id="ARBA00048205"/>
    </source>
</evidence>
<keyword evidence="14" id="KW-0547">Nucleotide-binding</keyword>
<evidence type="ECO:0000256" key="5">
    <source>
        <dbReference type="ARBA" id="ARBA00022643"/>
    </source>
</evidence>
<name>G8QRW1_SPHPG</name>
<keyword evidence="3" id="KW-0820">tRNA-binding</keyword>
<dbReference type="AlphaFoldDB" id="G8QRW1"/>
<dbReference type="PIRSF" id="PIRSF006621">
    <property type="entry name" value="Dus"/>
    <property type="match status" value="1"/>
</dbReference>
<dbReference type="PANTHER" id="PTHR45846">
    <property type="entry name" value="TRNA-DIHYDROURIDINE(47) SYNTHASE [NAD(P)(+)]-LIKE"/>
    <property type="match status" value="1"/>
</dbReference>
<feature type="binding site" evidence="14">
    <location>
        <position position="148"/>
    </location>
    <ligand>
        <name>FMN</name>
        <dbReference type="ChEBI" id="CHEBI:58210"/>
    </ligand>
</feature>
<dbReference type="RefSeq" id="WP_014270800.1">
    <property type="nucleotide sequence ID" value="NC_016633.1"/>
</dbReference>
<evidence type="ECO:0000256" key="1">
    <source>
        <dbReference type="ARBA" id="ARBA00001917"/>
    </source>
</evidence>
<dbReference type="NCBIfam" id="TIGR00737">
    <property type="entry name" value="nifR3_yhdG"/>
    <property type="match status" value="1"/>
</dbReference>
<evidence type="ECO:0000256" key="12">
    <source>
        <dbReference type="PIRNR" id="PIRNR006621"/>
    </source>
</evidence>
<keyword evidence="9 12" id="KW-0560">Oxidoreductase</keyword>
<dbReference type="Proteomes" id="UP000005632">
    <property type="component" value="Chromosome"/>
</dbReference>
<dbReference type="InterPro" id="IPR013785">
    <property type="entry name" value="Aldolase_TIM"/>
</dbReference>
<dbReference type="InterPro" id="IPR001269">
    <property type="entry name" value="DUS_fam"/>
</dbReference>
<comment type="similarity">
    <text evidence="12">Belongs to the dus family.</text>
</comment>
<dbReference type="Gene3D" id="3.20.20.70">
    <property type="entry name" value="Aldolase class I"/>
    <property type="match status" value="1"/>
</dbReference>
<dbReference type="InterPro" id="IPR004652">
    <property type="entry name" value="DusB-like"/>
</dbReference>
<evidence type="ECO:0000256" key="7">
    <source>
        <dbReference type="ARBA" id="ARBA00022857"/>
    </source>
</evidence>
<dbReference type="eggNOG" id="COG0042">
    <property type="taxonomic scope" value="Bacteria"/>
</dbReference>
<protein>
    <recommendedName>
        <fullName evidence="12">tRNA-dihydrouridine synthase</fullName>
        <ecNumber evidence="12">1.3.1.-</ecNumber>
    </recommendedName>
</protein>
<keyword evidence="6 12" id="KW-0819">tRNA processing</keyword>
<feature type="binding site" evidence="14">
    <location>
        <position position="79"/>
    </location>
    <ligand>
        <name>FMN</name>
        <dbReference type="ChEBI" id="CHEBI:58210"/>
    </ligand>
</feature>
<dbReference type="HOGENOM" id="CLU_013299_0_3_12"/>
<evidence type="ECO:0000256" key="3">
    <source>
        <dbReference type="ARBA" id="ARBA00022555"/>
    </source>
</evidence>
<comment type="function">
    <text evidence="2 12">Catalyzes the synthesis of 5,6-dihydrouridine (D), a modified base found in the D-loop of most tRNAs, via the reduction of the C5-C6 double bond in target uridines.</text>
</comment>
<dbReference type="CDD" id="cd02801">
    <property type="entry name" value="DUS_like_FMN"/>
    <property type="match status" value="1"/>
</dbReference>
<evidence type="ECO:0000313" key="16">
    <source>
        <dbReference type="EMBL" id="AEV29959.1"/>
    </source>
</evidence>
<reference evidence="16 17" key="1">
    <citation type="submission" date="2011-11" db="EMBL/GenBank/DDBJ databases">
        <title>Complete sequence of Spirochaeta sp. grapes.</title>
        <authorList>
            <consortium name="US DOE Joint Genome Institute"/>
            <person name="Lucas S."/>
            <person name="Han J."/>
            <person name="Lapidus A."/>
            <person name="Cheng J.-F."/>
            <person name="Goodwin L."/>
            <person name="Pitluck S."/>
            <person name="Peters L."/>
            <person name="Ovchinnikova G."/>
            <person name="Munk A.C."/>
            <person name="Detter J.C."/>
            <person name="Han C."/>
            <person name="Tapia R."/>
            <person name="Land M."/>
            <person name="Hauser L."/>
            <person name="Kyrpides N."/>
            <person name="Ivanova N."/>
            <person name="Pagani I."/>
            <person name="Ritalahtilisa K."/>
            <person name="Loeffler F."/>
            <person name="Woyke T."/>
        </authorList>
    </citation>
    <scope>NUCLEOTIDE SEQUENCE [LARGE SCALE GENOMIC DNA]</scope>
    <source>
        <strain evidence="17">ATCC BAA-1885 / DSM 22778 / Grapes</strain>
    </source>
</reference>
<dbReference type="SUPFAM" id="SSF51395">
    <property type="entry name" value="FMN-linked oxidoreductases"/>
    <property type="match status" value="1"/>
</dbReference>
<feature type="domain" description="DUS-like FMN-binding" evidence="15">
    <location>
        <begin position="23"/>
        <end position="321"/>
    </location>
</feature>
<keyword evidence="8" id="KW-0694">RNA-binding</keyword>
<dbReference type="GO" id="GO:0000049">
    <property type="term" value="F:tRNA binding"/>
    <property type="evidence" value="ECO:0007669"/>
    <property type="project" value="UniProtKB-KW"/>
</dbReference>
<dbReference type="PROSITE" id="PS01136">
    <property type="entry name" value="UPF0034"/>
    <property type="match status" value="1"/>
</dbReference>
<keyword evidence="5 12" id="KW-0288">FMN</keyword>
<sequence>MNENTYYHSINLGKVSIKGNLFLAPMAGFTDIPFRSLCIKEGADLTFTEMVSAEGLSRDGEKTLDLMARADNEEQYAVQLFMGALDPIKEALDRLKPYKPTLIDINCGCPVPKVTKTGAGSSIMRSPELITKMVELIVSNTEVPVSVKFRTGWDSNSENFLAFAQAALDGGASMLTLHARTKAQGYAPFAHWDKLRELKDYCISHHYEVPVIGSGDLFTATDAKRMFEETGVDGVMFARGAVGNPFIFSQTKQLLSGREIEPITLDRKIEAIITHLDLMIAHYGEKSACMQMRKHTCSYLKGIAHTGPVKQAVVKAVSRQDYICALEMLHSTC</sequence>
<evidence type="ECO:0000256" key="6">
    <source>
        <dbReference type="ARBA" id="ARBA00022694"/>
    </source>
</evidence>
<evidence type="ECO:0000256" key="13">
    <source>
        <dbReference type="PIRSR" id="PIRSR006621-1"/>
    </source>
</evidence>
<organism evidence="16 17">
    <name type="scientific">Sphaerochaeta pleomorpha (strain ATCC BAA-1885 / DSM 22778 / Grapes)</name>
    <dbReference type="NCBI Taxonomy" id="158190"/>
    <lineage>
        <taxon>Bacteria</taxon>
        <taxon>Pseudomonadati</taxon>
        <taxon>Spirochaetota</taxon>
        <taxon>Spirochaetia</taxon>
        <taxon>Spirochaetales</taxon>
        <taxon>Sphaerochaetaceae</taxon>
        <taxon>Sphaerochaeta</taxon>
    </lineage>
</organism>
<proteinExistence type="inferred from homology"/>
<keyword evidence="4 12" id="KW-0285">Flavoprotein</keyword>
<evidence type="ECO:0000256" key="2">
    <source>
        <dbReference type="ARBA" id="ARBA00002790"/>
    </source>
</evidence>
<feature type="active site" description="Proton donor" evidence="13">
    <location>
        <position position="109"/>
    </location>
</feature>
<feature type="binding site" evidence="14">
    <location>
        <position position="178"/>
    </location>
    <ligand>
        <name>FMN</name>
        <dbReference type="ChEBI" id="CHEBI:58210"/>
    </ligand>
</feature>
<dbReference type="EC" id="1.3.1.-" evidence="12"/>
<feature type="binding site" evidence="14">
    <location>
        <begin position="238"/>
        <end position="239"/>
    </location>
    <ligand>
        <name>FMN</name>
        <dbReference type="ChEBI" id="CHEBI:58210"/>
    </ligand>
</feature>
<dbReference type="InterPro" id="IPR018517">
    <property type="entry name" value="tRNA_hU_synthase_CS"/>
</dbReference>
<gene>
    <name evidence="16" type="ordered locus">SpiGrapes_2183</name>
</gene>
<dbReference type="KEGG" id="sgp:SpiGrapes_2183"/>
<dbReference type="OrthoDB" id="9764501at2"/>
<keyword evidence="7" id="KW-0521">NADP</keyword>
<evidence type="ECO:0000256" key="14">
    <source>
        <dbReference type="PIRSR" id="PIRSR006621-2"/>
    </source>
</evidence>
<dbReference type="GO" id="GO:0050660">
    <property type="term" value="F:flavin adenine dinucleotide binding"/>
    <property type="evidence" value="ECO:0007669"/>
    <property type="project" value="InterPro"/>
</dbReference>